<dbReference type="PANTHER" id="PTHR38011">
    <property type="entry name" value="DIHYDROFOLATE REDUCTASE FAMILY PROTEIN (AFU_ORTHOLOGUE AFUA_8G06820)"/>
    <property type="match status" value="1"/>
</dbReference>
<dbReference type="GO" id="GO:0008703">
    <property type="term" value="F:5-amino-6-(5-phosphoribosylamino)uracil reductase activity"/>
    <property type="evidence" value="ECO:0007669"/>
    <property type="project" value="InterPro"/>
</dbReference>
<feature type="domain" description="Bacterial bifunctional deaminase-reductase C-terminal" evidence="1">
    <location>
        <begin position="2"/>
        <end position="175"/>
    </location>
</feature>
<evidence type="ECO:0000313" key="2">
    <source>
        <dbReference type="EMBL" id="TJZ56916.1"/>
    </source>
</evidence>
<proteinExistence type="predicted"/>
<keyword evidence="3" id="KW-1185">Reference proteome</keyword>
<sequence length="187" mass="20594">MRKIINATYMTLDGDITNMQDWHFHYFGEEARQAAAAQLSGSDALIMGRKTYEAFADAWPQRAGTDEFADRMNSIQKYVVSSTLRDPAWTNTSVVSGDVVAEVRDLKAGPGGNILQYGFGPVTRLLLDNGLLDELRIWLHPVLSGKAAPSELLYRDGLQTAFTLNGTEVHSTGMVILSYSPRRPAQG</sequence>
<evidence type="ECO:0000313" key="3">
    <source>
        <dbReference type="Proteomes" id="UP000308697"/>
    </source>
</evidence>
<comment type="caution">
    <text evidence="2">The sequence shown here is derived from an EMBL/GenBank/DDBJ whole genome shotgun (WGS) entry which is preliminary data.</text>
</comment>
<organism evidence="2 3">
    <name type="scientific">Streptomyces piniterrae</name>
    <dbReference type="NCBI Taxonomy" id="2571125"/>
    <lineage>
        <taxon>Bacteria</taxon>
        <taxon>Bacillati</taxon>
        <taxon>Actinomycetota</taxon>
        <taxon>Actinomycetes</taxon>
        <taxon>Kitasatosporales</taxon>
        <taxon>Streptomycetaceae</taxon>
        <taxon>Streptomyces</taxon>
    </lineage>
</organism>
<dbReference type="GO" id="GO:0009231">
    <property type="term" value="P:riboflavin biosynthetic process"/>
    <property type="evidence" value="ECO:0007669"/>
    <property type="project" value="InterPro"/>
</dbReference>
<dbReference type="InterPro" id="IPR002734">
    <property type="entry name" value="RibDG_C"/>
</dbReference>
<gene>
    <name evidence="2" type="ORF">FCH28_05315</name>
</gene>
<protein>
    <submittedName>
        <fullName evidence="2">Dihydrofolate reductase</fullName>
    </submittedName>
</protein>
<dbReference type="PANTHER" id="PTHR38011:SF11">
    <property type="entry name" value="2,5-DIAMINO-6-RIBOSYLAMINO-4(3H)-PYRIMIDINONE 5'-PHOSPHATE REDUCTASE"/>
    <property type="match status" value="1"/>
</dbReference>
<dbReference type="SUPFAM" id="SSF53597">
    <property type="entry name" value="Dihydrofolate reductase-like"/>
    <property type="match status" value="1"/>
</dbReference>
<dbReference type="InterPro" id="IPR024072">
    <property type="entry name" value="DHFR-like_dom_sf"/>
</dbReference>
<dbReference type="RefSeq" id="WP_136738536.1">
    <property type="nucleotide sequence ID" value="NZ_SUMB01000002.1"/>
</dbReference>
<accession>A0A4U0NQW0</accession>
<dbReference type="Gene3D" id="3.40.430.10">
    <property type="entry name" value="Dihydrofolate Reductase, subunit A"/>
    <property type="match status" value="1"/>
</dbReference>
<dbReference type="AlphaFoldDB" id="A0A4U0NQW0"/>
<reference evidence="2 3" key="1">
    <citation type="submission" date="2019-04" db="EMBL/GenBank/DDBJ databases">
        <title>Streptomyces piniterrae sp. nov., a heliquinomycin-producing actinomycete isolated from rhizosphere soil of Pinus yunnanensis.</title>
        <authorList>
            <person name="Zhuang X."/>
            <person name="Zhao J."/>
        </authorList>
    </citation>
    <scope>NUCLEOTIDE SEQUENCE [LARGE SCALE GENOMIC DNA]</scope>
    <source>
        <strain evidence="3">jys28</strain>
    </source>
</reference>
<dbReference type="OrthoDB" id="7342392at2"/>
<name>A0A4U0NQW0_9ACTN</name>
<evidence type="ECO:0000259" key="1">
    <source>
        <dbReference type="Pfam" id="PF01872"/>
    </source>
</evidence>
<dbReference type="InterPro" id="IPR050765">
    <property type="entry name" value="Riboflavin_Biosynth_HTPR"/>
</dbReference>
<dbReference type="EMBL" id="SUMB01000002">
    <property type="protein sequence ID" value="TJZ56916.1"/>
    <property type="molecule type" value="Genomic_DNA"/>
</dbReference>
<dbReference type="Pfam" id="PF01872">
    <property type="entry name" value="RibD_C"/>
    <property type="match status" value="1"/>
</dbReference>
<dbReference type="Proteomes" id="UP000308697">
    <property type="component" value="Unassembled WGS sequence"/>
</dbReference>